<dbReference type="Proteomes" id="UP000559256">
    <property type="component" value="Unassembled WGS sequence"/>
</dbReference>
<protein>
    <recommendedName>
        <fullName evidence="2">MULE transposase domain-containing protein</fullName>
    </recommendedName>
</protein>
<dbReference type="EMBL" id="JAACJM010000114">
    <property type="protein sequence ID" value="KAF5345200.1"/>
    <property type="molecule type" value="Genomic_DNA"/>
</dbReference>
<sequence length="661" mass="76092">MASIPSADTPESRRCTRCMAEKPLTREFFQPRVQGFTNLSLKCLDSVTSSQKAKKAKLAMEDDVNPDTELPMDDLSEIPLEEFINKAEQVAAQVWNVTELRFIYHSKYNHKNSPSTRYVYHCAQQDKRQHKSSRSGGDTTAHDKEHMYTFACKGWLFITVSDLEPFATVQLKHDTDHAMYSGQDVPPDIRKYAEENCKLSTTVLWAEILKRDPNPLFKRRAIYAIAASAKCKEWFRDPDELKSANIILEENKEAGTGGHYSIASINLPQVKGWSGLPFSLPEVMSKFGGHIREVSLDSAWNTNASHYELYALLGESGDEGVKEQYIHAFLKHFKNQHELNPPFTLTDKDQSEINAFLKAFPDAKHQLCFWHCLWAIKQQLSILRRPPRFYNVTEARNEFSDAINKDFVPVGQVNGSEQVDFPLSQVSIPQVVIRLNGVLQNTAPPKPRLVICINGKNQTIQSHSENEPDTPDVEPQSNPESSSGDVKEEDYVVDDSEFSAFFGGDDTDDEFGPNWMFNDDSEKLSKDPGYVFCPSPHCKQLLHLFTHHFCQHPFFPKRLESTSWTQEQIRQNAVMEMYQFCYQRGLQEVWGYMWTSWYSPKMWDLWAWSTLPDLLSCLHTTMNIKNFWKQLKHDNLHHILHPCLDQLVWILIHEVTPSYVN</sequence>
<feature type="domain" description="MULE transposase" evidence="2">
    <location>
        <begin position="323"/>
        <end position="372"/>
    </location>
</feature>
<evidence type="ECO:0000313" key="4">
    <source>
        <dbReference type="Proteomes" id="UP000559256"/>
    </source>
</evidence>
<evidence type="ECO:0000313" key="3">
    <source>
        <dbReference type="EMBL" id="KAF5345200.1"/>
    </source>
</evidence>
<reference evidence="3 4" key="1">
    <citation type="journal article" date="2020" name="ISME J.">
        <title>Uncovering the hidden diversity of litter-decomposition mechanisms in mushroom-forming fungi.</title>
        <authorList>
            <person name="Floudas D."/>
            <person name="Bentzer J."/>
            <person name="Ahren D."/>
            <person name="Johansson T."/>
            <person name="Persson P."/>
            <person name="Tunlid A."/>
        </authorList>
    </citation>
    <scope>NUCLEOTIDE SEQUENCE [LARGE SCALE GENOMIC DNA]</scope>
    <source>
        <strain evidence="3 4">CBS 291.85</strain>
    </source>
</reference>
<evidence type="ECO:0000259" key="2">
    <source>
        <dbReference type="Pfam" id="PF10551"/>
    </source>
</evidence>
<dbReference type="InterPro" id="IPR018289">
    <property type="entry name" value="MULE_transposase_dom"/>
</dbReference>
<dbReference type="AlphaFoldDB" id="A0A8H5CNW5"/>
<organism evidence="3 4">
    <name type="scientific">Tetrapyrgos nigripes</name>
    <dbReference type="NCBI Taxonomy" id="182062"/>
    <lineage>
        <taxon>Eukaryota</taxon>
        <taxon>Fungi</taxon>
        <taxon>Dikarya</taxon>
        <taxon>Basidiomycota</taxon>
        <taxon>Agaricomycotina</taxon>
        <taxon>Agaricomycetes</taxon>
        <taxon>Agaricomycetidae</taxon>
        <taxon>Agaricales</taxon>
        <taxon>Marasmiineae</taxon>
        <taxon>Marasmiaceae</taxon>
        <taxon>Tetrapyrgos</taxon>
    </lineage>
</organism>
<dbReference type="Pfam" id="PF10551">
    <property type="entry name" value="MULE"/>
    <property type="match status" value="1"/>
</dbReference>
<keyword evidence="4" id="KW-1185">Reference proteome</keyword>
<dbReference type="OrthoDB" id="3262412at2759"/>
<feature type="compositionally biased region" description="Polar residues" evidence="1">
    <location>
        <begin position="475"/>
        <end position="484"/>
    </location>
</feature>
<name>A0A8H5CNW5_9AGAR</name>
<feature type="region of interest" description="Disordered" evidence="1">
    <location>
        <begin position="460"/>
        <end position="489"/>
    </location>
</feature>
<comment type="caution">
    <text evidence="3">The sequence shown here is derived from an EMBL/GenBank/DDBJ whole genome shotgun (WGS) entry which is preliminary data.</text>
</comment>
<proteinExistence type="predicted"/>
<gene>
    <name evidence="3" type="ORF">D9758_009722</name>
</gene>
<evidence type="ECO:0000256" key="1">
    <source>
        <dbReference type="SAM" id="MobiDB-lite"/>
    </source>
</evidence>
<accession>A0A8H5CNW5</accession>